<proteinExistence type="predicted"/>
<reference evidence="4" key="1">
    <citation type="submission" date="2011-07" db="EMBL/GenBank/DDBJ databases">
        <authorList>
            <consortium name="Caenorhabditis brenneri Sequencing and Analysis Consortium"/>
            <person name="Wilson R.K."/>
        </authorList>
    </citation>
    <scope>NUCLEOTIDE SEQUENCE [LARGE SCALE GENOMIC DNA]</scope>
    <source>
        <strain evidence="4">PB2801</strain>
    </source>
</reference>
<dbReference type="FunCoup" id="G0P321">
    <property type="interactions" value="2299"/>
</dbReference>
<dbReference type="eggNOG" id="ENOG502TK5G">
    <property type="taxonomic scope" value="Eukaryota"/>
</dbReference>
<dbReference type="Proteomes" id="UP000008068">
    <property type="component" value="Unassembled WGS sequence"/>
</dbReference>
<sequence length="176" mass="18978">MLLRCILLLLSISPLAETCVPTVPPEEYYPTASLPEDTTRPMEVTTAAEEMSTTAGGGGATEASTTAEEDLCNSCDIDAIAPKMLQPNVVYENLDEDPVNGCMRRYVVCRRDDSYTCDSTEMYAVNADTATSIFDPDLTTPSSVAAILTCGDDGKFFYESVMGIEQLTCNLVNCVP</sequence>
<keyword evidence="4" id="KW-1185">Reference proteome</keyword>
<dbReference type="OrthoDB" id="5903745at2759"/>
<feature type="signal peptide" evidence="1">
    <location>
        <begin position="1"/>
        <end position="18"/>
    </location>
</feature>
<organism evidence="4">
    <name type="scientific">Caenorhabditis brenneri</name>
    <name type="common">Nematode worm</name>
    <dbReference type="NCBI Taxonomy" id="135651"/>
    <lineage>
        <taxon>Eukaryota</taxon>
        <taxon>Metazoa</taxon>
        <taxon>Ecdysozoa</taxon>
        <taxon>Nematoda</taxon>
        <taxon>Chromadorea</taxon>
        <taxon>Rhabditida</taxon>
        <taxon>Rhabditina</taxon>
        <taxon>Rhabditomorpha</taxon>
        <taxon>Rhabditoidea</taxon>
        <taxon>Rhabditidae</taxon>
        <taxon>Peloderinae</taxon>
        <taxon>Caenorhabditis</taxon>
    </lineage>
</organism>
<evidence type="ECO:0000259" key="2">
    <source>
        <dbReference type="Pfam" id="PF03436"/>
    </source>
</evidence>
<dbReference type="Pfam" id="PF03436">
    <property type="entry name" value="DUF281"/>
    <property type="match status" value="1"/>
</dbReference>
<dbReference type="InterPro" id="IPR005098">
    <property type="entry name" value="DUF281"/>
</dbReference>
<feature type="domain" description="DUF281" evidence="2">
    <location>
        <begin position="100"/>
        <end position="156"/>
    </location>
</feature>
<dbReference type="PANTHER" id="PTHR36517:SF1">
    <property type="entry name" value="C6 DOMAIN-CONTAINING PROTEIN-RELATED"/>
    <property type="match status" value="1"/>
</dbReference>
<feature type="chain" id="PRO_5003406793" description="DUF281 domain-containing protein" evidence="1">
    <location>
        <begin position="19"/>
        <end position="176"/>
    </location>
</feature>
<evidence type="ECO:0000256" key="1">
    <source>
        <dbReference type="SAM" id="SignalP"/>
    </source>
</evidence>
<dbReference type="AlphaFoldDB" id="G0P321"/>
<evidence type="ECO:0000313" key="4">
    <source>
        <dbReference type="Proteomes" id="UP000008068"/>
    </source>
</evidence>
<protein>
    <recommendedName>
        <fullName evidence="2">DUF281 domain-containing protein</fullName>
    </recommendedName>
</protein>
<keyword evidence="1" id="KW-0732">Signal</keyword>
<accession>G0P321</accession>
<dbReference type="HOGENOM" id="CLU_134011_0_0_1"/>
<dbReference type="OMA" id="CDSTEMY"/>
<dbReference type="EMBL" id="GL380035">
    <property type="protein sequence ID" value="EGT43486.1"/>
    <property type="molecule type" value="Genomic_DNA"/>
</dbReference>
<gene>
    <name evidence="3" type="ORF">CAEBREN_14406</name>
</gene>
<name>G0P321_CAEBE</name>
<dbReference type="PANTHER" id="PTHR36517">
    <property type="entry name" value="PROTEIN CBG25732"/>
    <property type="match status" value="1"/>
</dbReference>
<dbReference type="InParanoid" id="G0P321"/>
<evidence type="ECO:0000313" key="3">
    <source>
        <dbReference type="EMBL" id="EGT43486.1"/>
    </source>
</evidence>